<name>A0A176W0F9_MARPO</name>
<organism evidence="2 3">
    <name type="scientific">Marchantia polymorpha subsp. ruderalis</name>
    <dbReference type="NCBI Taxonomy" id="1480154"/>
    <lineage>
        <taxon>Eukaryota</taxon>
        <taxon>Viridiplantae</taxon>
        <taxon>Streptophyta</taxon>
        <taxon>Embryophyta</taxon>
        <taxon>Marchantiophyta</taxon>
        <taxon>Marchantiopsida</taxon>
        <taxon>Marchantiidae</taxon>
        <taxon>Marchantiales</taxon>
        <taxon>Marchantiaceae</taxon>
        <taxon>Marchantia</taxon>
    </lineage>
</organism>
<dbReference type="EMBL" id="LVLJ01002295">
    <property type="protein sequence ID" value="OAE25676.1"/>
    <property type="molecule type" value="Genomic_DNA"/>
</dbReference>
<reference evidence="2 3" key="1">
    <citation type="submission" date="2016-03" db="EMBL/GenBank/DDBJ databases">
        <title>Mechanisms controlling the formation of the plant cell surface in tip-growing cells are functionally conserved among land plants.</title>
        <authorList>
            <person name="Honkanen S."/>
            <person name="Jones V.A."/>
            <person name="Morieri G."/>
            <person name="Champion C."/>
            <person name="Hetherington A.J."/>
            <person name="Kelly S."/>
            <person name="Saint-Marcoux D."/>
            <person name="Proust H."/>
            <person name="Prescott H."/>
            <person name="Dolan L."/>
        </authorList>
    </citation>
    <scope>NUCLEOTIDE SEQUENCE [LARGE SCALE GENOMIC DNA]</scope>
    <source>
        <strain evidence="3">cv. Tak-1 and cv. Tak-2</strain>
        <tissue evidence="2">Whole gametophyte</tissue>
    </source>
</reference>
<evidence type="ECO:0000313" key="1">
    <source>
        <dbReference type="EMBL" id="BBM98779.1"/>
    </source>
</evidence>
<dbReference type="GO" id="GO:0033615">
    <property type="term" value="P:mitochondrial proton-transporting ATP synthase complex assembly"/>
    <property type="evidence" value="ECO:0007669"/>
    <property type="project" value="TreeGrafter"/>
</dbReference>
<keyword evidence="3" id="KW-1185">Reference proteome</keyword>
<dbReference type="PANTHER" id="PTHR13281">
    <property type="entry name" value="TRANSMEMBRANE PROTEIN 70, MITOCHONDRIAL"/>
    <property type="match status" value="1"/>
</dbReference>
<dbReference type="AlphaFoldDB" id="A0A176W0F9"/>
<proteinExistence type="predicted"/>
<dbReference type="EMBL" id="AP019866">
    <property type="protein sequence ID" value="BBM98779.1"/>
    <property type="molecule type" value="Genomic_DNA"/>
</dbReference>
<dbReference type="EMBL" id="AP019866">
    <property type="protein sequence ID" value="BBM98780.1"/>
    <property type="molecule type" value="Genomic_DNA"/>
</dbReference>
<evidence type="ECO:0008006" key="5">
    <source>
        <dbReference type="Google" id="ProtNLM"/>
    </source>
</evidence>
<dbReference type="InterPro" id="IPR045325">
    <property type="entry name" value="TMEM70/TMEM186/TMEM223"/>
</dbReference>
<dbReference type="GO" id="GO:0031966">
    <property type="term" value="C:mitochondrial membrane"/>
    <property type="evidence" value="ECO:0007669"/>
    <property type="project" value="TreeGrafter"/>
</dbReference>
<reference evidence="1" key="2">
    <citation type="journal article" date="2019" name="Curr. Biol.">
        <title>Chromatin organization in early land plants reveals an ancestral association between H3K27me3, transposons, and constitutive heterochromatin.</title>
        <authorList>
            <person name="Montgomery S.A."/>
            <person name="Tanizawa Y."/>
            <person name="Galik B."/>
            <person name="Wang N."/>
            <person name="Ito T."/>
            <person name="Mochizuki T."/>
            <person name="Akimcheva S."/>
            <person name="Bowman J."/>
            <person name="Cognat V."/>
            <person name="Drouard L."/>
            <person name="Ekker H."/>
            <person name="Houng S."/>
            <person name="Kohchi T."/>
            <person name="Lin S."/>
            <person name="Liu L.D."/>
            <person name="Nakamura Y."/>
            <person name="Valeeva L.R."/>
            <person name="Shakirov E.V."/>
            <person name="Shippen D.E."/>
            <person name="Wei W."/>
            <person name="Yagura M."/>
            <person name="Yamaoka S."/>
            <person name="Yamato K.T."/>
            <person name="Liu C."/>
            <person name="Berger F."/>
        </authorList>
    </citation>
    <scope>NUCLEOTIDE SEQUENCE [LARGE SCALE GENOMIC DNA]</scope>
    <source>
        <strain evidence="1">Tak-1</strain>
    </source>
</reference>
<gene>
    <name evidence="2" type="ORF">AXG93_4368s1360</name>
    <name evidence="1" type="ORF">Mp_1g16180</name>
</gene>
<evidence type="ECO:0000313" key="3">
    <source>
        <dbReference type="Proteomes" id="UP000077202"/>
    </source>
</evidence>
<dbReference type="Proteomes" id="UP000077202">
    <property type="component" value="Unassembled WGS sequence"/>
</dbReference>
<dbReference type="InterPro" id="IPR009724">
    <property type="entry name" value="TMEM70"/>
</dbReference>
<dbReference type="PANTHER" id="PTHR13281:SF0">
    <property type="entry name" value="TRANSMEMBRANE PROTEIN 70, MITOCHONDRIAL"/>
    <property type="match status" value="1"/>
</dbReference>
<sequence>MFDCVPWEFFSVIDLWPEILNSYGLWILNIFEKSMAIAGLGKMLIRQGKKQQWSSTRVLPSSLLRQGIWARATQHVNYATTTKLNDEDEREASLSPVVYEGSMSAPLRGVKLLSASSCVLSVIGGPIITFLTSPELSMLMKGALSTTMVVLSASTTFALHWIASPYVHKLIWIPGKDEFEVQMLSWMAITTRRKIKLSDVQTPLTERPLVTFAAKNNFYYVDKDNFPDEGLLKLLVPESPEELLAEKHEE</sequence>
<reference evidence="4" key="3">
    <citation type="journal article" date="2020" name="Curr. Biol.">
        <title>Chromatin organization in early land plants reveals an ancestral association between H3K27me3, transposons, and constitutive heterochromatin.</title>
        <authorList>
            <person name="Montgomery S.A."/>
            <person name="Tanizawa Y."/>
            <person name="Galik B."/>
            <person name="Wang N."/>
            <person name="Ito T."/>
            <person name="Mochizuki T."/>
            <person name="Akimcheva S."/>
            <person name="Bowman J.L."/>
            <person name="Cognat V."/>
            <person name="Marechal-Drouard L."/>
            <person name="Ekker H."/>
            <person name="Hong S.F."/>
            <person name="Kohchi T."/>
            <person name="Lin S.S."/>
            <person name="Liu L.D."/>
            <person name="Nakamura Y."/>
            <person name="Valeeva L.R."/>
            <person name="Shakirov E.V."/>
            <person name="Shippen D.E."/>
            <person name="Wei W.L."/>
            <person name="Yagura M."/>
            <person name="Yamaoka S."/>
            <person name="Yamato K.T."/>
            <person name="Liu C."/>
            <person name="Berger F."/>
        </authorList>
    </citation>
    <scope>NUCLEOTIDE SEQUENCE [LARGE SCALE GENOMIC DNA]</scope>
    <source>
        <strain evidence="4">Tak-1</strain>
    </source>
</reference>
<evidence type="ECO:0000313" key="4">
    <source>
        <dbReference type="Proteomes" id="UP001162541"/>
    </source>
</evidence>
<protein>
    <recommendedName>
        <fullName evidence="5">Transmembrane protein 70</fullName>
    </recommendedName>
</protein>
<dbReference type="Proteomes" id="UP001162541">
    <property type="component" value="Chromosome 1"/>
</dbReference>
<dbReference type="Pfam" id="PF06979">
    <property type="entry name" value="TMEM70"/>
    <property type="match status" value="1"/>
</dbReference>
<evidence type="ECO:0000313" key="2">
    <source>
        <dbReference type="EMBL" id="OAE25676.1"/>
    </source>
</evidence>
<accession>A0A176W0F9</accession>